<evidence type="ECO:0000313" key="1">
    <source>
        <dbReference type="EMBL" id="TCN31630.1"/>
    </source>
</evidence>
<accession>A0A4V2RF86</accession>
<gene>
    <name evidence="1" type="ORF">EV665_1526</name>
</gene>
<comment type="caution">
    <text evidence="1">The sequence shown here is derived from an EMBL/GenBank/DDBJ whole genome shotgun (WGS) entry which is preliminary data.</text>
</comment>
<reference evidence="1 2" key="1">
    <citation type="submission" date="2019-03" db="EMBL/GenBank/DDBJ databases">
        <title>Genomic Encyclopedia of Type Strains, Phase IV (KMG-IV): sequencing the most valuable type-strain genomes for metagenomic binning, comparative biology and taxonomic classification.</title>
        <authorList>
            <person name="Goeker M."/>
        </authorList>
    </citation>
    <scope>NUCLEOTIDE SEQUENCE [LARGE SCALE GENOMIC DNA]</scope>
    <source>
        <strain evidence="1 2">DSM 18401</strain>
    </source>
</reference>
<evidence type="ECO:0000313" key="2">
    <source>
        <dbReference type="Proteomes" id="UP000295351"/>
    </source>
</evidence>
<dbReference type="InterPro" id="IPR019289">
    <property type="entry name" value="Phage_tail_E/E"/>
</dbReference>
<dbReference type="RefSeq" id="WP_133037122.1">
    <property type="nucleotide sequence ID" value="NZ_BAABEI010000012.1"/>
</dbReference>
<sequence>MTVTYTLRTPIEHNGTTYQTLTFREATTGDLIVADKFDGPNGKLIATFASMADVPIQVFKQVPMRDFNRIAVAVADLMGEEEEVGGAA</sequence>
<name>A0A4V2RF86_SHIGR</name>
<dbReference type="AlphaFoldDB" id="A0A4V2RF86"/>
<protein>
    <submittedName>
        <fullName evidence="1">Tail assembly chaperone E/41/14-like protein</fullName>
    </submittedName>
</protein>
<proteinExistence type="predicted"/>
<keyword evidence="2" id="KW-1185">Reference proteome</keyword>
<organism evidence="1 2">
    <name type="scientific">Shinella granuli</name>
    <dbReference type="NCBI Taxonomy" id="323621"/>
    <lineage>
        <taxon>Bacteria</taxon>
        <taxon>Pseudomonadati</taxon>
        <taxon>Pseudomonadota</taxon>
        <taxon>Alphaproteobacteria</taxon>
        <taxon>Hyphomicrobiales</taxon>
        <taxon>Rhizobiaceae</taxon>
        <taxon>Shinella</taxon>
    </lineage>
</organism>
<dbReference type="EMBL" id="SLVX01000052">
    <property type="protein sequence ID" value="TCN31630.1"/>
    <property type="molecule type" value="Genomic_DNA"/>
</dbReference>
<dbReference type="Pfam" id="PF10109">
    <property type="entry name" value="Phage_TAC_7"/>
    <property type="match status" value="1"/>
</dbReference>
<dbReference type="Proteomes" id="UP000295351">
    <property type="component" value="Unassembled WGS sequence"/>
</dbReference>